<comment type="caution">
    <text evidence="1">The sequence shown here is derived from an EMBL/GenBank/DDBJ whole genome shotgun (WGS) entry which is preliminary data.</text>
</comment>
<evidence type="ECO:0000313" key="1">
    <source>
        <dbReference type="EMBL" id="CAJ1935480.1"/>
    </source>
</evidence>
<dbReference type="EMBL" id="CAKOGP040000479">
    <property type="protein sequence ID" value="CAJ1935480.1"/>
    <property type="molecule type" value="Genomic_DNA"/>
</dbReference>
<keyword evidence="2" id="KW-1185">Reference proteome</keyword>
<sequence>MLHHSNKMNNSCPWQSLNEQLSGESQFKFPIQGYCENIPEDAELKMVFKRIETKRLAELMANLLQMGFVYSSHDSMIDDDVRSRIILKNYTLFQLE</sequence>
<protein>
    <submittedName>
        <fullName evidence="1">Uncharacterized protein</fullName>
    </submittedName>
</protein>
<name>A0AAD2FG22_9STRA</name>
<accession>A0AAD2FG22</accession>
<reference evidence="1" key="1">
    <citation type="submission" date="2023-08" db="EMBL/GenBank/DDBJ databases">
        <authorList>
            <person name="Audoor S."/>
            <person name="Bilcke G."/>
        </authorList>
    </citation>
    <scope>NUCLEOTIDE SEQUENCE</scope>
</reference>
<dbReference type="AlphaFoldDB" id="A0AAD2FG22"/>
<proteinExistence type="predicted"/>
<gene>
    <name evidence="1" type="ORF">CYCCA115_LOCUS4774</name>
</gene>
<dbReference type="Proteomes" id="UP001295423">
    <property type="component" value="Unassembled WGS sequence"/>
</dbReference>
<evidence type="ECO:0000313" key="2">
    <source>
        <dbReference type="Proteomes" id="UP001295423"/>
    </source>
</evidence>
<organism evidence="1 2">
    <name type="scientific">Cylindrotheca closterium</name>
    <dbReference type="NCBI Taxonomy" id="2856"/>
    <lineage>
        <taxon>Eukaryota</taxon>
        <taxon>Sar</taxon>
        <taxon>Stramenopiles</taxon>
        <taxon>Ochrophyta</taxon>
        <taxon>Bacillariophyta</taxon>
        <taxon>Bacillariophyceae</taxon>
        <taxon>Bacillariophycidae</taxon>
        <taxon>Bacillariales</taxon>
        <taxon>Bacillariaceae</taxon>
        <taxon>Cylindrotheca</taxon>
    </lineage>
</organism>